<protein>
    <submittedName>
        <fullName evidence="3">Type VI secretion system-associated protein TagO</fullName>
    </submittedName>
</protein>
<feature type="compositionally biased region" description="Low complexity" evidence="1">
    <location>
        <begin position="67"/>
        <end position="76"/>
    </location>
</feature>
<keyword evidence="4" id="KW-1185">Reference proteome</keyword>
<organism evidence="3 4">
    <name type="scientific">Hyphobacterium vulgare</name>
    <dbReference type="NCBI Taxonomy" id="1736751"/>
    <lineage>
        <taxon>Bacteria</taxon>
        <taxon>Pseudomonadati</taxon>
        <taxon>Pseudomonadota</taxon>
        <taxon>Alphaproteobacteria</taxon>
        <taxon>Maricaulales</taxon>
        <taxon>Maricaulaceae</taxon>
        <taxon>Hyphobacterium</taxon>
    </lineage>
</organism>
<dbReference type="EMBL" id="JBHRSV010000001">
    <property type="protein sequence ID" value="MFC2925014.1"/>
    <property type="molecule type" value="Genomic_DNA"/>
</dbReference>
<keyword evidence="2" id="KW-0472">Membrane</keyword>
<evidence type="ECO:0000256" key="2">
    <source>
        <dbReference type="SAM" id="Phobius"/>
    </source>
</evidence>
<name>A0ABV6ZUC8_9PROT</name>
<dbReference type="InterPro" id="IPR017738">
    <property type="entry name" value="T6SS-assoc_VCA0118"/>
</dbReference>
<reference evidence="4" key="1">
    <citation type="journal article" date="2019" name="Int. J. Syst. Evol. Microbiol.">
        <title>The Global Catalogue of Microorganisms (GCM) 10K type strain sequencing project: providing services to taxonomists for standard genome sequencing and annotation.</title>
        <authorList>
            <consortium name="The Broad Institute Genomics Platform"/>
            <consortium name="The Broad Institute Genome Sequencing Center for Infectious Disease"/>
            <person name="Wu L."/>
            <person name="Ma J."/>
        </authorList>
    </citation>
    <scope>NUCLEOTIDE SEQUENCE [LARGE SCALE GENOMIC DNA]</scope>
    <source>
        <strain evidence="4">KCTC 52487</strain>
    </source>
</reference>
<dbReference type="RefSeq" id="WP_343163897.1">
    <property type="nucleotide sequence ID" value="NZ_JBHRSV010000001.1"/>
</dbReference>
<dbReference type="InterPro" id="IPR016410">
    <property type="entry name" value="Phage_imm"/>
</dbReference>
<evidence type="ECO:0000256" key="1">
    <source>
        <dbReference type="SAM" id="MobiDB-lite"/>
    </source>
</evidence>
<evidence type="ECO:0000313" key="3">
    <source>
        <dbReference type="EMBL" id="MFC2925014.1"/>
    </source>
</evidence>
<gene>
    <name evidence="3" type="ORF">ACFOOR_02725</name>
</gene>
<accession>A0ABV6ZUC8</accession>
<dbReference type="Pfam" id="PF14373">
    <property type="entry name" value="Imm_superinfect"/>
    <property type="match status" value="1"/>
</dbReference>
<keyword evidence="2" id="KW-1133">Transmembrane helix</keyword>
<evidence type="ECO:0000313" key="4">
    <source>
        <dbReference type="Proteomes" id="UP001595379"/>
    </source>
</evidence>
<keyword evidence="2" id="KW-0812">Transmembrane</keyword>
<feature type="transmembrane region" description="Helical" evidence="2">
    <location>
        <begin position="35"/>
        <end position="56"/>
    </location>
</feature>
<comment type="caution">
    <text evidence="3">The sequence shown here is derived from an EMBL/GenBank/DDBJ whole genome shotgun (WGS) entry which is preliminary data.</text>
</comment>
<dbReference type="Proteomes" id="UP001595379">
    <property type="component" value="Unassembled WGS sequence"/>
</dbReference>
<dbReference type="Pfam" id="PF11319">
    <property type="entry name" value="VasI"/>
    <property type="match status" value="1"/>
</dbReference>
<proteinExistence type="predicted"/>
<feature type="transmembrane region" description="Helical" evidence="2">
    <location>
        <begin position="109"/>
        <end position="128"/>
    </location>
</feature>
<feature type="region of interest" description="Disordered" evidence="1">
    <location>
        <begin position="67"/>
        <end position="90"/>
    </location>
</feature>
<sequence length="420" mass="46814">MSSSGTGIITLLLLLCLYLLPAIVASARRHHNAGAIFLLNLLLGWTFLGWVIALVWSATATRYYAPPAPSTASPEKTSLHHPPQESPERPHFLTHEEREQLRSLATKPATWLIAVAILIGGLVGWAIYSATPSTGQSARSNYNPETRAARSRCREAFEAASEVASAFGEAWSSEPVTVEIEEGEITCTPFVSAMGNASILRVVAAFETTEVEDAPGYLRIELEDGTLLADPRNGPTEEAAARFGELIEQREAERTAEDARREEERLARERANRGRQWQSSTWRSELNDFQNYSLSLTSAAPVYDRYGRRYDVRLILRCMENTTAMYVDAGDYLGLDTISVQMRIGDGDAFTRRAAISTDRESFGFWNGGQSIPIIRMMMAEDADRMVFRYTPYSESPQTVTFDISGLDVRIVQLREACHW</sequence>